<dbReference type="GO" id="GO:0004180">
    <property type="term" value="F:carboxypeptidase activity"/>
    <property type="evidence" value="ECO:0007669"/>
    <property type="project" value="UniProtKB-KW"/>
</dbReference>
<evidence type="ECO:0000313" key="3">
    <source>
        <dbReference type="Proteomes" id="UP000567293"/>
    </source>
</evidence>
<dbReference type="EMBL" id="JACDQQ010000226">
    <property type="protein sequence ID" value="MBA0083789.1"/>
    <property type="molecule type" value="Genomic_DNA"/>
</dbReference>
<sequence>VAGAVVDQSTFLLDGGQNTNDMDGSMQVYTPSFAGDPTGGIVANSIGGAPTGVMPTPLDSIEEFKVNTANQTADFNSSAGAEVQVVTKRGTNTWHGTAYEYYFDNNFNANTWDNNASGTPLPSYHYNRAGASGGGPIIPKTILGGKTYFFANFEGFWWPNAGTVERVVPTATMRAGILTFGGVQYNLNNGTNCGPSGTAACDPRGLGINPLVQQMWNKYMPMPNEPSAAGGGCGGFAGSSRCDGVNEQGFKANISLPYTSYFGVARLDHDFGAKWHFNASYRYYKLVRTTTSQVDIGGFFPGDTLGTPAALSHRPQQPWFLVAGLTTNITPTITNDFHASYLRNYWSWADPGGVLQFSQLGGALEPFGEFSTSALLPYNVNTQSVRTRFWDGQDKFFRDDVTMLKGSHLFTFGGAYQHNFNWHERSDNGGGINYQPTYQLGDSVGGGLVDFSSTNPGVSSSRWGRNSAAVLGIVTDSQIAYTRSGANLSLNPPLTHAFDQSTIPYYNVYWSDSWRMKPSFTFTYGLGWTLEMPPVERNGKQIELVDSAAQQLDVMAYLNSRKAAALQGQVYNPIVGFALVGNTGGGQKYPYNPYYGSFSPRLAAAWNPNITDGFLGK</sequence>
<keyword evidence="3" id="KW-1185">Reference proteome</keyword>
<reference evidence="2" key="1">
    <citation type="submission" date="2020-06" db="EMBL/GenBank/DDBJ databases">
        <title>Legume-microbial interactions unlock mineral nutrients during tropical forest succession.</title>
        <authorList>
            <person name="Epihov D.Z."/>
        </authorList>
    </citation>
    <scope>NUCLEOTIDE SEQUENCE [LARGE SCALE GENOMIC DNA]</scope>
    <source>
        <strain evidence="2">Pan2503</strain>
    </source>
</reference>
<dbReference type="AlphaFoldDB" id="A0A7V8SVE8"/>
<accession>A0A7V8SVE8</accession>
<evidence type="ECO:0000313" key="2">
    <source>
        <dbReference type="EMBL" id="MBA0083789.1"/>
    </source>
</evidence>
<comment type="caution">
    <text evidence="2">The sequence shown here is derived from an EMBL/GenBank/DDBJ whole genome shotgun (WGS) entry which is preliminary data.</text>
</comment>
<feature type="domain" description="TonB-dependent transporter Oar-like beta-barrel" evidence="1">
    <location>
        <begin position="86"/>
        <end position="609"/>
    </location>
</feature>
<proteinExistence type="predicted"/>
<gene>
    <name evidence="2" type="ORF">HRJ53_02225</name>
</gene>
<evidence type="ECO:0000259" key="1">
    <source>
        <dbReference type="Pfam" id="PF25183"/>
    </source>
</evidence>
<dbReference type="Proteomes" id="UP000567293">
    <property type="component" value="Unassembled WGS sequence"/>
</dbReference>
<dbReference type="Pfam" id="PF25183">
    <property type="entry name" value="OMP_b-brl_4"/>
    <property type="match status" value="1"/>
</dbReference>
<feature type="non-terminal residue" evidence="2">
    <location>
        <position position="617"/>
    </location>
</feature>
<dbReference type="InterPro" id="IPR057601">
    <property type="entry name" value="Oar-like_b-barrel"/>
</dbReference>
<dbReference type="SUPFAM" id="SSF56935">
    <property type="entry name" value="Porins"/>
    <property type="match status" value="1"/>
</dbReference>
<name>A0A7V8SVE8_9BACT</name>
<organism evidence="2 3">
    <name type="scientific">Candidatus Acidiferrum panamense</name>
    <dbReference type="NCBI Taxonomy" id="2741543"/>
    <lineage>
        <taxon>Bacteria</taxon>
        <taxon>Pseudomonadati</taxon>
        <taxon>Acidobacteriota</taxon>
        <taxon>Terriglobia</taxon>
        <taxon>Candidatus Acidiferrales</taxon>
        <taxon>Candidatus Acidiferrum</taxon>
    </lineage>
</organism>
<protein>
    <submittedName>
        <fullName evidence="2">Carboxypeptidase regulatory-like domain-containing protein</fullName>
    </submittedName>
</protein>
<feature type="non-terminal residue" evidence="2">
    <location>
        <position position="1"/>
    </location>
</feature>